<comment type="similarity">
    <text evidence="1">Belongs to the DNA repair enzymes AP/ExoA family.</text>
</comment>
<evidence type="ECO:0000256" key="2">
    <source>
        <dbReference type="ARBA" id="ARBA00022723"/>
    </source>
</evidence>
<dbReference type="GO" id="GO:0046872">
    <property type="term" value="F:metal ion binding"/>
    <property type="evidence" value="ECO:0007669"/>
    <property type="project" value="UniProtKB-KW"/>
</dbReference>
<keyword evidence="2 5" id="KW-0479">Metal-binding</keyword>
<dbReference type="PROSITE" id="PS00726">
    <property type="entry name" value="AP_NUCLEASE_F1_1"/>
    <property type="match status" value="1"/>
</dbReference>
<evidence type="ECO:0000256" key="4">
    <source>
        <dbReference type="ARBA" id="ARBA00022842"/>
    </source>
</evidence>
<dbReference type="InterPro" id="IPR004808">
    <property type="entry name" value="AP_endonuc_1"/>
</dbReference>
<dbReference type="Gene3D" id="3.60.10.10">
    <property type="entry name" value="Endonuclease/exonuclease/phosphatase"/>
    <property type="match status" value="1"/>
</dbReference>
<keyword evidence="5" id="KW-0464">Manganese</keyword>
<dbReference type="Pfam" id="PF03372">
    <property type="entry name" value="Exo_endo_phos"/>
    <property type="match status" value="1"/>
</dbReference>
<dbReference type="SUPFAM" id="SSF56219">
    <property type="entry name" value="DNase I-like"/>
    <property type="match status" value="1"/>
</dbReference>
<feature type="domain" description="Endonuclease/exonuclease/phosphatase" evidence="6">
    <location>
        <begin position="6"/>
        <end position="42"/>
    </location>
</feature>
<dbReference type="InterPro" id="IPR020847">
    <property type="entry name" value="AP_endonuclease_F1_BS"/>
</dbReference>
<proteinExistence type="inferred from homology"/>
<evidence type="ECO:0000256" key="3">
    <source>
        <dbReference type="ARBA" id="ARBA00022801"/>
    </source>
</evidence>
<dbReference type="GO" id="GO:0008081">
    <property type="term" value="F:phosphoric diester hydrolase activity"/>
    <property type="evidence" value="ECO:0007669"/>
    <property type="project" value="TreeGrafter"/>
</dbReference>
<comment type="caution">
    <text evidence="7">The sequence shown here is derived from an EMBL/GenBank/DDBJ whole genome shotgun (WGS) entry which is preliminary data.</text>
</comment>
<dbReference type="InterPro" id="IPR005135">
    <property type="entry name" value="Endo/exonuclease/phosphatase"/>
</dbReference>
<dbReference type="GO" id="GO:0003677">
    <property type="term" value="F:DNA binding"/>
    <property type="evidence" value="ECO:0007669"/>
    <property type="project" value="InterPro"/>
</dbReference>
<dbReference type="GO" id="GO:0006284">
    <property type="term" value="P:base-excision repair"/>
    <property type="evidence" value="ECO:0007669"/>
    <property type="project" value="TreeGrafter"/>
</dbReference>
<evidence type="ECO:0000256" key="5">
    <source>
        <dbReference type="PIRSR" id="PIRSR604808-2"/>
    </source>
</evidence>
<dbReference type="GO" id="GO:0008311">
    <property type="term" value="F:double-stranded DNA 3'-5' DNA exonuclease activity"/>
    <property type="evidence" value="ECO:0007669"/>
    <property type="project" value="TreeGrafter"/>
</dbReference>
<keyword evidence="3" id="KW-0378">Hydrolase</keyword>
<dbReference type="GO" id="GO:0003906">
    <property type="term" value="F:DNA-(apurinic or apyrimidinic site) endonuclease activity"/>
    <property type="evidence" value="ECO:0007669"/>
    <property type="project" value="TreeGrafter"/>
</dbReference>
<dbReference type="PANTHER" id="PTHR22748">
    <property type="entry name" value="AP ENDONUCLEASE"/>
    <property type="match status" value="1"/>
</dbReference>
<comment type="cofactor">
    <cofactor evidence="5">
        <name>Mg(2+)</name>
        <dbReference type="ChEBI" id="CHEBI:18420"/>
    </cofactor>
    <cofactor evidence="5">
        <name>Mn(2+)</name>
        <dbReference type="ChEBI" id="CHEBI:29035"/>
    </cofactor>
    <text evidence="5">Probably binds two magnesium or manganese ions per subunit.</text>
</comment>
<dbReference type="OrthoDB" id="498125at2759"/>
<organism evidence="7 8">
    <name type="scientific">Solanum commersonii</name>
    <name type="common">Commerson's wild potato</name>
    <name type="synonym">Commerson's nightshade</name>
    <dbReference type="NCBI Taxonomy" id="4109"/>
    <lineage>
        <taxon>Eukaryota</taxon>
        <taxon>Viridiplantae</taxon>
        <taxon>Streptophyta</taxon>
        <taxon>Embryophyta</taxon>
        <taxon>Tracheophyta</taxon>
        <taxon>Spermatophyta</taxon>
        <taxon>Magnoliopsida</taxon>
        <taxon>eudicotyledons</taxon>
        <taxon>Gunneridae</taxon>
        <taxon>Pentapetalae</taxon>
        <taxon>asterids</taxon>
        <taxon>lamiids</taxon>
        <taxon>Solanales</taxon>
        <taxon>Solanaceae</taxon>
        <taxon>Solanoideae</taxon>
        <taxon>Solaneae</taxon>
        <taxon>Solanum</taxon>
    </lineage>
</organism>
<evidence type="ECO:0000259" key="6">
    <source>
        <dbReference type="Pfam" id="PF03372"/>
    </source>
</evidence>
<reference evidence="7 8" key="1">
    <citation type="submission" date="2020-09" db="EMBL/GenBank/DDBJ databases">
        <title>De no assembly of potato wild relative species, Solanum commersonii.</title>
        <authorList>
            <person name="Cho K."/>
        </authorList>
    </citation>
    <scope>NUCLEOTIDE SEQUENCE [LARGE SCALE GENOMIC DNA]</scope>
    <source>
        <strain evidence="7">LZ3.2</strain>
        <tissue evidence="7">Leaf</tissue>
    </source>
</reference>
<dbReference type="InterPro" id="IPR036691">
    <property type="entry name" value="Endo/exonu/phosph_ase_sf"/>
</dbReference>
<accession>A0A9J6B729</accession>
<evidence type="ECO:0000256" key="1">
    <source>
        <dbReference type="ARBA" id="ARBA00007092"/>
    </source>
</evidence>
<sequence>MQFKLVSWNARGLNNRDKRSIVQSMMVDWKADIICLQETKLEGDIYDIIKQIWGGRWIKFAQLEASSTRRGILML</sequence>
<dbReference type="GO" id="GO:0005634">
    <property type="term" value="C:nucleus"/>
    <property type="evidence" value="ECO:0007669"/>
    <property type="project" value="TreeGrafter"/>
</dbReference>
<feature type="binding site" evidence="5">
    <location>
        <position position="9"/>
    </location>
    <ligand>
        <name>Mg(2+)</name>
        <dbReference type="ChEBI" id="CHEBI:18420"/>
        <label>1</label>
    </ligand>
</feature>
<dbReference type="AlphaFoldDB" id="A0A9J6B729"/>
<keyword evidence="4 5" id="KW-0460">Magnesium</keyword>
<protein>
    <recommendedName>
        <fullName evidence="6">Endonuclease/exonuclease/phosphatase domain-containing protein</fullName>
    </recommendedName>
</protein>
<evidence type="ECO:0000313" key="8">
    <source>
        <dbReference type="Proteomes" id="UP000824120"/>
    </source>
</evidence>
<feature type="binding site" evidence="5">
    <location>
        <position position="38"/>
    </location>
    <ligand>
        <name>Mg(2+)</name>
        <dbReference type="ChEBI" id="CHEBI:18420"/>
        <label>1</label>
    </ligand>
</feature>
<name>A0A9J6B729_SOLCO</name>
<dbReference type="Proteomes" id="UP000824120">
    <property type="component" value="Chromosome 1"/>
</dbReference>
<keyword evidence="8" id="KW-1185">Reference proteome</keyword>
<gene>
    <name evidence="7" type="ORF">H5410_004322</name>
</gene>
<evidence type="ECO:0000313" key="7">
    <source>
        <dbReference type="EMBL" id="KAG5632605.1"/>
    </source>
</evidence>
<dbReference type="PANTHER" id="PTHR22748:SF19">
    <property type="entry name" value="ENDONUCLEASE_EXONUCLEASE_PHOSPHATASE DOMAIN-CONTAINING PROTEIN"/>
    <property type="match status" value="1"/>
</dbReference>
<dbReference type="EMBL" id="JACXVP010000001">
    <property type="protein sequence ID" value="KAG5632605.1"/>
    <property type="molecule type" value="Genomic_DNA"/>
</dbReference>